<protein>
    <recommendedName>
        <fullName evidence="5">Xylanolytic transcriptional activator regulatory domain-containing protein</fullName>
    </recommendedName>
</protein>
<comment type="caution">
    <text evidence="6">The sequence shown here is derived from an EMBL/GenBank/DDBJ whole genome shotgun (WGS) entry which is preliminary data.</text>
</comment>
<dbReference type="EMBL" id="JAPDRK010000002">
    <property type="protein sequence ID" value="KAJ9615415.1"/>
    <property type="molecule type" value="Genomic_DNA"/>
</dbReference>
<evidence type="ECO:0000256" key="1">
    <source>
        <dbReference type="ARBA" id="ARBA00023015"/>
    </source>
</evidence>
<keyword evidence="2" id="KW-0238">DNA-binding</keyword>
<dbReference type="GO" id="GO:0003677">
    <property type="term" value="F:DNA binding"/>
    <property type="evidence" value="ECO:0007669"/>
    <property type="project" value="UniProtKB-KW"/>
</dbReference>
<evidence type="ECO:0000313" key="6">
    <source>
        <dbReference type="EMBL" id="KAJ9615415.1"/>
    </source>
</evidence>
<keyword evidence="7" id="KW-1185">Reference proteome</keyword>
<evidence type="ECO:0000259" key="5">
    <source>
        <dbReference type="Pfam" id="PF04082"/>
    </source>
</evidence>
<evidence type="ECO:0000256" key="4">
    <source>
        <dbReference type="ARBA" id="ARBA00023242"/>
    </source>
</evidence>
<keyword evidence="1" id="KW-0805">Transcription regulation</keyword>
<dbReference type="PANTHER" id="PTHR47424">
    <property type="entry name" value="REGULATORY PROTEIN GAL4"/>
    <property type="match status" value="1"/>
</dbReference>
<sequence>MQMISQAIRDAEFIWPVISVGPGSQGTYSEIRERLASLEELIRTTHQTSQARPNETDLAAASFSRTENFTQSNSLDQQVTSMPRALPLYLEDNPDTGGGDDESENPQIVGGMAMTVQERSVSAFFGPSSPTAFLRQINRMMLGNDARFPKIREALCQGSASVKLSGLTPKQHNITNSQDPFTLPPRVEMEVLIAEFFDDTGLLYPYIHEPTFKAEYRAMKASGFTRTRRTWFALLNVIFAMSVSSRPSRTMTVLKRDLDASIYYNRAVMLCGADMYQQTSLEMAQCLILMACYLQSTQDAVQTWSICGLAVKAAVSLGLHAHRDLRPGSDIEKEVGTRVWCGCLILERSLHNVLTDVMTTLYGENLGYEPTQSPKKFLAQIMALSEALEDWWDTVHPSIRWQQRLGQSPAEDERTPLDRFKNMLKIDFLSLQLLVYRPVILHAFAKGPLPEDETELVLSYKITSTFIQKCVECCKTIICIVHDTVTSEHANRGILYAPWFSLSYSFHAALVFFAAVVTVPWTLAEPREAYIPLFEKAIHTTELVEPGNQVMQASADYLRYLLTIMKSQADYPPHARTPNYWSSPRHSNEALQRSFPKESGVFLPTNSHGPGLAQSMPMANTVTPQWDTGTSAFGRNDFNFTQFLLPESFDFNL</sequence>
<dbReference type="GO" id="GO:0008270">
    <property type="term" value="F:zinc ion binding"/>
    <property type="evidence" value="ECO:0007669"/>
    <property type="project" value="InterPro"/>
</dbReference>
<keyword evidence="3" id="KW-0804">Transcription</keyword>
<dbReference type="PANTHER" id="PTHR47424:SF3">
    <property type="entry name" value="REGULATORY PROTEIN GAL4"/>
    <property type="match status" value="1"/>
</dbReference>
<evidence type="ECO:0000256" key="3">
    <source>
        <dbReference type="ARBA" id="ARBA00023163"/>
    </source>
</evidence>
<evidence type="ECO:0000256" key="2">
    <source>
        <dbReference type="ARBA" id="ARBA00023125"/>
    </source>
</evidence>
<organism evidence="6 7">
    <name type="scientific">Cladophialophora chaetospira</name>
    <dbReference type="NCBI Taxonomy" id="386627"/>
    <lineage>
        <taxon>Eukaryota</taxon>
        <taxon>Fungi</taxon>
        <taxon>Dikarya</taxon>
        <taxon>Ascomycota</taxon>
        <taxon>Pezizomycotina</taxon>
        <taxon>Eurotiomycetes</taxon>
        <taxon>Chaetothyriomycetidae</taxon>
        <taxon>Chaetothyriales</taxon>
        <taxon>Herpotrichiellaceae</taxon>
        <taxon>Cladophialophora</taxon>
    </lineage>
</organism>
<feature type="domain" description="Xylanolytic transcriptional activator regulatory" evidence="5">
    <location>
        <begin position="195"/>
        <end position="349"/>
    </location>
</feature>
<dbReference type="InterPro" id="IPR007219">
    <property type="entry name" value="XnlR_reg_dom"/>
</dbReference>
<dbReference type="AlphaFoldDB" id="A0AA39CPN7"/>
<dbReference type="GO" id="GO:0006351">
    <property type="term" value="P:DNA-templated transcription"/>
    <property type="evidence" value="ECO:0007669"/>
    <property type="project" value="InterPro"/>
</dbReference>
<evidence type="ECO:0000313" key="7">
    <source>
        <dbReference type="Proteomes" id="UP001172673"/>
    </source>
</evidence>
<dbReference type="Pfam" id="PF04082">
    <property type="entry name" value="Fungal_trans"/>
    <property type="match status" value="1"/>
</dbReference>
<gene>
    <name evidence="6" type="ORF">H2200_001490</name>
</gene>
<keyword evidence="4" id="KW-0539">Nucleus</keyword>
<dbReference type="InterPro" id="IPR051127">
    <property type="entry name" value="Fungal_SecMet_Regulators"/>
</dbReference>
<dbReference type="CDD" id="cd12148">
    <property type="entry name" value="fungal_TF_MHR"/>
    <property type="match status" value="1"/>
</dbReference>
<proteinExistence type="predicted"/>
<dbReference type="Proteomes" id="UP001172673">
    <property type="component" value="Unassembled WGS sequence"/>
</dbReference>
<accession>A0AA39CPN7</accession>
<reference evidence="6" key="1">
    <citation type="submission" date="2022-10" db="EMBL/GenBank/DDBJ databases">
        <title>Culturing micro-colonial fungi from biological soil crusts in the Mojave desert and describing Neophaeococcomyces mojavensis, and introducing the new genera and species Taxawa tesnikishii.</title>
        <authorList>
            <person name="Kurbessoian T."/>
            <person name="Stajich J.E."/>
        </authorList>
    </citation>
    <scope>NUCLEOTIDE SEQUENCE</scope>
    <source>
        <strain evidence="6">TK_41</strain>
    </source>
</reference>
<name>A0AA39CPN7_9EURO</name>